<evidence type="ECO:0000313" key="7">
    <source>
        <dbReference type="Proteomes" id="UP000219494"/>
    </source>
</evidence>
<comment type="cofactor">
    <cofactor evidence="2">
        <name>Fe cation</name>
        <dbReference type="ChEBI" id="CHEBI:24875"/>
    </cofactor>
    <text evidence="2">Binds 1 Fe cation per subunit.</text>
</comment>
<dbReference type="PIRSF" id="PIRSF006232">
    <property type="entry name" value="Pirin"/>
    <property type="match status" value="1"/>
</dbReference>
<name>A0A285QZX4_9SPHN</name>
<feature type="binding site" evidence="2">
    <location>
        <position position="66"/>
    </location>
    <ligand>
        <name>Fe cation</name>
        <dbReference type="ChEBI" id="CHEBI:24875"/>
    </ligand>
</feature>
<dbReference type="EMBL" id="OBMI01000003">
    <property type="protein sequence ID" value="SOB87445.1"/>
    <property type="molecule type" value="Genomic_DNA"/>
</dbReference>
<feature type="binding site" evidence="2">
    <location>
        <position position="64"/>
    </location>
    <ligand>
        <name>Fe cation</name>
        <dbReference type="ChEBI" id="CHEBI:24875"/>
    </ligand>
</feature>
<proteinExistence type="inferred from homology"/>
<dbReference type="AlphaFoldDB" id="A0A285QZX4"/>
<dbReference type="PANTHER" id="PTHR43212:SF3">
    <property type="entry name" value="QUERCETIN 2,3-DIOXYGENASE"/>
    <property type="match status" value="1"/>
</dbReference>
<evidence type="ECO:0000259" key="5">
    <source>
        <dbReference type="Pfam" id="PF17954"/>
    </source>
</evidence>
<dbReference type="GO" id="GO:0046872">
    <property type="term" value="F:metal ion binding"/>
    <property type="evidence" value="ECO:0007669"/>
    <property type="project" value="UniProtKB-KW"/>
</dbReference>
<feature type="domain" description="Quercetin 2,3-dioxygenase C-terminal cupin" evidence="5">
    <location>
        <begin position="159"/>
        <end position="241"/>
    </location>
</feature>
<dbReference type="Proteomes" id="UP000219494">
    <property type="component" value="Unassembled WGS sequence"/>
</dbReference>
<dbReference type="Pfam" id="PF17954">
    <property type="entry name" value="Pirin_C_2"/>
    <property type="match status" value="1"/>
</dbReference>
<accession>A0A285QZX4</accession>
<feature type="domain" description="Pirin N-terminal" evidence="4">
    <location>
        <begin position="16"/>
        <end position="125"/>
    </location>
</feature>
<dbReference type="CDD" id="cd02910">
    <property type="entry name" value="cupin_Yhhw_N"/>
    <property type="match status" value="1"/>
</dbReference>
<dbReference type="InterPro" id="IPR014710">
    <property type="entry name" value="RmlC-like_jellyroll"/>
</dbReference>
<dbReference type="OrthoDB" id="9780903at2"/>
<keyword evidence="2" id="KW-0479">Metal-binding</keyword>
<comment type="similarity">
    <text evidence="1 3">Belongs to the pirin family.</text>
</comment>
<sequence length="243" mass="26048">MLDTTTATIERRPFESLGHANHGWLNARHHFSFANYYDPERMSWGAIRVWNDDEIAANSGFPPHPHRDMEIITYVRSGAITHQDSMGNQGRTGAGDVQVMSAGTGVRHAEYNLEGETTTLFQIWIEPRSAGGAPSWGAKPFPKGDRSGRFVTLASGFAEDADALPIRADARVMGATLRAGESVTHTVGANRHAYLVAATGALTLAGLDTTVRLSTRDGAALSGGQSVTITADEDAEIVLVDSE</sequence>
<evidence type="ECO:0000256" key="1">
    <source>
        <dbReference type="ARBA" id="ARBA00008416"/>
    </source>
</evidence>
<dbReference type="InterPro" id="IPR041602">
    <property type="entry name" value="Quercetinase_C"/>
</dbReference>
<evidence type="ECO:0000313" key="6">
    <source>
        <dbReference type="EMBL" id="SOB87445.1"/>
    </source>
</evidence>
<feature type="binding site" evidence="2">
    <location>
        <position position="108"/>
    </location>
    <ligand>
        <name>Fe cation</name>
        <dbReference type="ChEBI" id="CHEBI:24875"/>
    </ligand>
</feature>
<keyword evidence="7" id="KW-1185">Reference proteome</keyword>
<dbReference type="Pfam" id="PF02678">
    <property type="entry name" value="Pirin"/>
    <property type="match status" value="1"/>
</dbReference>
<organism evidence="6 7">
    <name type="scientific">Sphingomonas guangdongensis</name>
    <dbReference type="NCBI Taxonomy" id="1141890"/>
    <lineage>
        <taxon>Bacteria</taxon>
        <taxon>Pseudomonadati</taxon>
        <taxon>Pseudomonadota</taxon>
        <taxon>Alphaproteobacteria</taxon>
        <taxon>Sphingomonadales</taxon>
        <taxon>Sphingomonadaceae</taxon>
        <taxon>Sphingomonas</taxon>
    </lineage>
</organism>
<reference evidence="6 7" key="1">
    <citation type="submission" date="2017-07" db="EMBL/GenBank/DDBJ databases">
        <authorList>
            <person name="Sun Z.S."/>
            <person name="Albrecht U."/>
            <person name="Echele G."/>
            <person name="Lee C.C."/>
        </authorList>
    </citation>
    <scope>NUCLEOTIDE SEQUENCE [LARGE SCALE GENOMIC DNA]</scope>
    <source>
        <strain evidence="6 7">CGMCC 1.12672</strain>
    </source>
</reference>
<dbReference type="InterPro" id="IPR003829">
    <property type="entry name" value="Pirin_N_dom"/>
</dbReference>
<evidence type="ECO:0000256" key="2">
    <source>
        <dbReference type="PIRSR" id="PIRSR006232-1"/>
    </source>
</evidence>
<evidence type="ECO:0000256" key="3">
    <source>
        <dbReference type="RuleBase" id="RU003457"/>
    </source>
</evidence>
<dbReference type="PANTHER" id="PTHR43212">
    <property type="entry name" value="QUERCETIN 2,3-DIOXYGENASE"/>
    <property type="match status" value="1"/>
</dbReference>
<protein>
    <recommendedName>
        <fullName evidence="8">Pirin N-terminal domain-containing protein</fullName>
    </recommendedName>
</protein>
<keyword evidence="2" id="KW-0408">Iron</keyword>
<dbReference type="SUPFAM" id="SSF51182">
    <property type="entry name" value="RmlC-like cupins"/>
    <property type="match status" value="1"/>
</dbReference>
<feature type="binding site" evidence="2">
    <location>
        <position position="110"/>
    </location>
    <ligand>
        <name>Fe cation</name>
        <dbReference type="ChEBI" id="CHEBI:24875"/>
    </ligand>
</feature>
<dbReference type="Gene3D" id="2.60.120.10">
    <property type="entry name" value="Jelly Rolls"/>
    <property type="match status" value="2"/>
</dbReference>
<evidence type="ECO:0008006" key="8">
    <source>
        <dbReference type="Google" id="ProtNLM"/>
    </source>
</evidence>
<evidence type="ECO:0000259" key="4">
    <source>
        <dbReference type="Pfam" id="PF02678"/>
    </source>
</evidence>
<dbReference type="InterPro" id="IPR011051">
    <property type="entry name" value="RmlC_Cupin_sf"/>
</dbReference>
<dbReference type="RefSeq" id="WP_097064444.1">
    <property type="nucleotide sequence ID" value="NZ_OBMI01000003.1"/>
</dbReference>
<dbReference type="InterPro" id="IPR012093">
    <property type="entry name" value="Pirin"/>
</dbReference>
<gene>
    <name evidence="6" type="ORF">SAMN06297144_2577</name>
</gene>